<dbReference type="AlphaFoldDB" id="A0A401XL27"/>
<dbReference type="OrthoDB" id="370098at2"/>
<comment type="caution">
    <text evidence="1">The sequence shown here is derived from an EMBL/GenBank/DDBJ whole genome shotgun (WGS) entry which is preliminary data.</text>
</comment>
<dbReference type="EMBL" id="BHZE01000009">
    <property type="protein sequence ID" value="GCD77690.1"/>
    <property type="molecule type" value="Genomic_DNA"/>
</dbReference>
<gene>
    <name evidence="1" type="ORF">JCM31826_11720</name>
</gene>
<evidence type="ECO:0000313" key="2">
    <source>
        <dbReference type="Proteomes" id="UP000286715"/>
    </source>
</evidence>
<evidence type="ECO:0000313" key="1">
    <source>
        <dbReference type="EMBL" id="GCD77690.1"/>
    </source>
</evidence>
<keyword evidence="2" id="KW-1185">Reference proteome</keyword>
<dbReference type="RefSeq" id="WP_124397755.1">
    <property type="nucleotide sequence ID" value="NZ_BHZE01000009.1"/>
</dbReference>
<organism evidence="1 2">
    <name type="scientific">Thermaurantimonas aggregans</name>
    <dbReference type="NCBI Taxonomy" id="2173829"/>
    <lineage>
        <taxon>Bacteria</taxon>
        <taxon>Pseudomonadati</taxon>
        <taxon>Bacteroidota</taxon>
        <taxon>Flavobacteriia</taxon>
        <taxon>Flavobacteriales</taxon>
        <taxon>Schleiferiaceae</taxon>
        <taxon>Thermaurantimonas</taxon>
    </lineage>
</organism>
<name>A0A401XL27_9FLAO</name>
<protein>
    <submittedName>
        <fullName evidence="1">Uncharacterized protein</fullName>
    </submittedName>
</protein>
<dbReference type="Gene3D" id="2.60.120.200">
    <property type="match status" value="1"/>
</dbReference>
<accession>A0A401XL27</accession>
<dbReference type="Proteomes" id="UP000286715">
    <property type="component" value="Unassembled WGS sequence"/>
</dbReference>
<reference evidence="1 2" key="1">
    <citation type="submission" date="2018-11" db="EMBL/GenBank/DDBJ databases">
        <title>Schleiferia aggregans sp. nov., a moderately thermophilic heterotrophic bacterium isolated from microbial mats at a terrestrial hot spring.</title>
        <authorList>
            <person name="Iino T."/>
            <person name="Ohkuma M."/>
            <person name="Haruta S."/>
        </authorList>
    </citation>
    <scope>NUCLEOTIDE SEQUENCE [LARGE SCALE GENOMIC DNA]</scope>
    <source>
        <strain evidence="1 2">LA</strain>
    </source>
</reference>
<sequence>MSIRAAIATIYLLLLAQGAKPVLITKYQSGLLIHWAGYEWQVKIKELLAGPGPNYFGLHAENVLITKSNALQLTVAPVSDSWSCAELFTTQLLRNGLYLFEIEGSVRYLYPQLVAGMFTYNEARDHHYNESDVEISQWGDVSNLNAQFAHYAVNEEPEVHRFALSETSRVHTFILHKTRGEVAFYYLDRKFSPKIPPIQQVRAFQRFSNITHQPDYFRVHINLWLFRGQAPLLRTAADRFSFTINRFEYLPE</sequence>
<proteinExistence type="predicted"/>